<reference evidence="2 3" key="1">
    <citation type="submission" date="2019-07" db="EMBL/GenBank/DDBJ databases">
        <title>Whole genome shotgun sequence of Cellulomonas persica NBRC 101101.</title>
        <authorList>
            <person name="Hosoyama A."/>
            <person name="Uohara A."/>
            <person name="Ohji S."/>
            <person name="Ichikawa N."/>
        </authorList>
    </citation>
    <scope>NUCLEOTIDE SEQUENCE [LARGE SCALE GENOMIC DNA]</scope>
    <source>
        <strain evidence="2 3">NBRC 101101</strain>
    </source>
</reference>
<evidence type="ECO:0000313" key="2">
    <source>
        <dbReference type="EMBL" id="GEK17425.1"/>
    </source>
</evidence>
<keyword evidence="1" id="KW-0472">Membrane</keyword>
<keyword evidence="1" id="KW-0812">Transmembrane</keyword>
<organism evidence="2 3">
    <name type="scientific">Cellulomonas persica</name>
    <dbReference type="NCBI Taxonomy" id="76861"/>
    <lineage>
        <taxon>Bacteria</taxon>
        <taxon>Bacillati</taxon>
        <taxon>Actinomycetota</taxon>
        <taxon>Actinomycetes</taxon>
        <taxon>Micrococcales</taxon>
        <taxon>Cellulomonadaceae</taxon>
        <taxon>Cellulomonas</taxon>
    </lineage>
</organism>
<dbReference type="EMBL" id="BJUA01000004">
    <property type="protein sequence ID" value="GEK17425.1"/>
    <property type="molecule type" value="Genomic_DNA"/>
</dbReference>
<accession>A0A510UXA6</accession>
<evidence type="ECO:0000256" key="1">
    <source>
        <dbReference type="SAM" id="Phobius"/>
    </source>
</evidence>
<protein>
    <submittedName>
        <fullName evidence="2">Uncharacterized protein</fullName>
    </submittedName>
</protein>
<dbReference type="Proteomes" id="UP000321386">
    <property type="component" value="Unassembled WGS sequence"/>
</dbReference>
<proteinExistence type="predicted"/>
<comment type="caution">
    <text evidence="2">The sequence shown here is derived from an EMBL/GenBank/DDBJ whole genome shotgun (WGS) entry which is preliminary data.</text>
</comment>
<keyword evidence="1" id="KW-1133">Transmembrane helix</keyword>
<name>A0A510UXA6_9CELL</name>
<sequence>MRLAAGAVVGLAVVGGIAVATARPSRTDGVPAAVAAWFTDEGAGHVDAGLVPVVDGDTVVTFGPVVPHVVVGLPGYDLGDDTVTGSTDYASTAELSGEWCAQVVADGVAQDAVLCAVESGGGATFTGLTQVDLVPSGRELPSRLLHWQGGWFGVTPDEVAALDERALVDVPTPVGYEEFVTAAARRAAEYALVLDDSSGGTGPSLFSPDEAELAAWELQVQQARDASGGLHAWAWWLIGGVVVVGGVAGASVVSGRRRARTGAGSPSS</sequence>
<dbReference type="AlphaFoldDB" id="A0A510UXA6"/>
<keyword evidence="3" id="KW-1185">Reference proteome</keyword>
<gene>
    <name evidence="2" type="ORF">CPE01_11580</name>
</gene>
<feature type="transmembrane region" description="Helical" evidence="1">
    <location>
        <begin position="233"/>
        <end position="253"/>
    </location>
</feature>
<evidence type="ECO:0000313" key="3">
    <source>
        <dbReference type="Proteomes" id="UP000321386"/>
    </source>
</evidence>